<keyword evidence="8" id="KW-0902">Two-component regulatory system</keyword>
<accession>A0A345NQV4</accession>
<evidence type="ECO:0000256" key="6">
    <source>
        <dbReference type="ARBA" id="ARBA00022777"/>
    </source>
</evidence>
<dbReference type="InterPro" id="IPR036890">
    <property type="entry name" value="HATPase_C_sf"/>
</dbReference>
<dbReference type="Gene3D" id="1.20.5.1930">
    <property type="match status" value="1"/>
</dbReference>
<dbReference type="RefSeq" id="WP_114929754.1">
    <property type="nucleotide sequence ID" value="NZ_CP031229.1"/>
</dbReference>
<evidence type="ECO:0000259" key="10">
    <source>
        <dbReference type="SMART" id="SM00387"/>
    </source>
</evidence>
<dbReference type="KEGG" id="orn:DV701_16005"/>
<evidence type="ECO:0000313" key="11">
    <source>
        <dbReference type="EMBL" id="AXH97412.1"/>
    </source>
</evidence>
<evidence type="ECO:0000256" key="3">
    <source>
        <dbReference type="ARBA" id="ARBA00022553"/>
    </source>
</evidence>
<dbReference type="CDD" id="cd16917">
    <property type="entry name" value="HATPase_UhpB-NarQ-NarX-like"/>
    <property type="match status" value="1"/>
</dbReference>
<feature type="domain" description="Histidine kinase/HSP90-like ATPase" evidence="10">
    <location>
        <begin position="295"/>
        <end position="385"/>
    </location>
</feature>
<organism evidence="11 12">
    <name type="scientific">Ornithinimicrobium avium</name>
    <dbReference type="NCBI Taxonomy" id="2283195"/>
    <lineage>
        <taxon>Bacteria</taxon>
        <taxon>Bacillati</taxon>
        <taxon>Actinomycetota</taxon>
        <taxon>Actinomycetes</taxon>
        <taxon>Micrococcales</taxon>
        <taxon>Ornithinimicrobiaceae</taxon>
        <taxon>Ornithinimicrobium</taxon>
    </lineage>
</organism>
<dbReference type="Pfam" id="PF23539">
    <property type="entry name" value="DUF7134"/>
    <property type="match status" value="1"/>
</dbReference>
<dbReference type="EMBL" id="CP031229">
    <property type="protein sequence ID" value="AXH97412.1"/>
    <property type="molecule type" value="Genomic_DNA"/>
</dbReference>
<evidence type="ECO:0000256" key="5">
    <source>
        <dbReference type="ARBA" id="ARBA00022741"/>
    </source>
</evidence>
<evidence type="ECO:0000256" key="1">
    <source>
        <dbReference type="ARBA" id="ARBA00000085"/>
    </source>
</evidence>
<keyword evidence="12" id="KW-1185">Reference proteome</keyword>
<reference evidence="11 12" key="1">
    <citation type="submission" date="2018-07" db="EMBL/GenBank/DDBJ databases">
        <title>Complete genome sequencing of Ornithinimicrobium sp. AMA3305.</title>
        <authorList>
            <person name="Bae J.-W."/>
        </authorList>
    </citation>
    <scope>NUCLEOTIDE SEQUENCE [LARGE SCALE GENOMIC DNA]</scope>
    <source>
        <strain evidence="11 12">AMA3305</strain>
    </source>
</reference>
<dbReference type="SUPFAM" id="SSF55874">
    <property type="entry name" value="ATPase domain of HSP90 chaperone/DNA topoisomerase II/histidine kinase"/>
    <property type="match status" value="1"/>
</dbReference>
<dbReference type="Proteomes" id="UP000253790">
    <property type="component" value="Chromosome"/>
</dbReference>
<dbReference type="EC" id="2.7.13.3" evidence="2"/>
<evidence type="ECO:0000256" key="9">
    <source>
        <dbReference type="SAM" id="Phobius"/>
    </source>
</evidence>
<dbReference type="PANTHER" id="PTHR24421">
    <property type="entry name" value="NITRATE/NITRITE SENSOR PROTEIN NARX-RELATED"/>
    <property type="match status" value="1"/>
</dbReference>
<keyword evidence="3" id="KW-0597">Phosphoprotein</keyword>
<dbReference type="Pfam" id="PF07730">
    <property type="entry name" value="HisKA_3"/>
    <property type="match status" value="1"/>
</dbReference>
<dbReference type="Gene3D" id="3.30.565.10">
    <property type="entry name" value="Histidine kinase-like ATPase, C-terminal domain"/>
    <property type="match status" value="1"/>
</dbReference>
<sequence>MARRERLVDGALALALAVLGVMEVLSAHGLVGGVVADPEAPVGPLWLDLSFAALVTLPAAWRRLWPVAVPLAVLGVHVIANVTTVHHLPFFGALLTLGVLAYTFGRYAPHAWARWGWLGPLAFAGTVWVHLPGAQNAASILYVTFLLTAPWVAGRVIRRLDLQRSELESALHHVSVLEEQRREAALLTERARIAREMHDVLAHGVSVMVVQTGAARLDLPQDSHVREALLSVEQTGRRVLDELRRTVGLLRAPDTGDAITPSARLRDLPGLVDSMRDAGLDVELDIRDVERHDVARELVVYHVVREALTNSLRHAGRTTTRVTVTGGEALQVTVRDAGGRPAQRVEGAGYGLTGLRERVALYGGTLRAGRCGEGFEVVAVIPWEEQP</sequence>
<keyword evidence="6" id="KW-0418">Kinase</keyword>
<comment type="catalytic activity">
    <reaction evidence="1">
        <text>ATP + protein L-histidine = ADP + protein N-phospho-L-histidine.</text>
        <dbReference type="EC" id="2.7.13.3"/>
    </reaction>
</comment>
<feature type="transmembrane region" description="Helical" evidence="9">
    <location>
        <begin position="64"/>
        <end position="82"/>
    </location>
</feature>
<dbReference type="InterPro" id="IPR050482">
    <property type="entry name" value="Sensor_HK_TwoCompSys"/>
</dbReference>
<keyword evidence="9" id="KW-1133">Transmembrane helix</keyword>
<keyword evidence="9" id="KW-0812">Transmembrane</keyword>
<dbReference type="OrthoDB" id="227596at2"/>
<feature type="transmembrane region" description="Helical" evidence="9">
    <location>
        <begin position="137"/>
        <end position="157"/>
    </location>
</feature>
<dbReference type="PANTHER" id="PTHR24421:SF10">
    <property type="entry name" value="NITRATE_NITRITE SENSOR PROTEIN NARQ"/>
    <property type="match status" value="1"/>
</dbReference>
<evidence type="ECO:0000313" key="12">
    <source>
        <dbReference type="Proteomes" id="UP000253790"/>
    </source>
</evidence>
<name>A0A345NQV4_9MICO</name>
<keyword evidence="5" id="KW-0547">Nucleotide-binding</keyword>
<dbReference type="InterPro" id="IPR011712">
    <property type="entry name" value="Sig_transdc_His_kin_sub3_dim/P"/>
</dbReference>
<gene>
    <name evidence="11" type="ORF">DV701_16005</name>
</gene>
<dbReference type="GO" id="GO:0046983">
    <property type="term" value="F:protein dimerization activity"/>
    <property type="evidence" value="ECO:0007669"/>
    <property type="project" value="InterPro"/>
</dbReference>
<feature type="transmembrane region" description="Helical" evidence="9">
    <location>
        <begin position="88"/>
        <end position="105"/>
    </location>
</feature>
<keyword evidence="9" id="KW-0472">Membrane</keyword>
<dbReference type="AlphaFoldDB" id="A0A345NQV4"/>
<dbReference type="InterPro" id="IPR055558">
    <property type="entry name" value="DUF7134"/>
</dbReference>
<dbReference type="InterPro" id="IPR003594">
    <property type="entry name" value="HATPase_dom"/>
</dbReference>
<keyword evidence="7" id="KW-0067">ATP-binding</keyword>
<keyword evidence="4" id="KW-0808">Transferase</keyword>
<evidence type="ECO:0000256" key="4">
    <source>
        <dbReference type="ARBA" id="ARBA00022679"/>
    </source>
</evidence>
<dbReference type="GO" id="GO:0000155">
    <property type="term" value="F:phosphorelay sensor kinase activity"/>
    <property type="evidence" value="ECO:0007669"/>
    <property type="project" value="InterPro"/>
</dbReference>
<dbReference type="GO" id="GO:0016020">
    <property type="term" value="C:membrane"/>
    <property type="evidence" value="ECO:0007669"/>
    <property type="project" value="InterPro"/>
</dbReference>
<evidence type="ECO:0000256" key="7">
    <source>
        <dbReference type="ARBA" id="ARBA00022840"/>
    </source>
</evidence>
<dbReference type="GO" id="GO:0005524">
    <property type="term" value="F:ATP binding"/>
    <property type="evidence" value="ECO:0007669"/>
    <property type="project" value="UniProtKB-KW"/>
</dbReference>
<evidence type="ECO:0000256" key="2">
    <source>
        <dbReference type="ARBA" id="ARBA00012438"/>
    </source>
</evidence>
<feature type="transmembrane region" description="Helical" evidence="9">
    <location>
        <begin position="112"/>
        <end position="131"/>
    </location>
</feature>
<dbReference type="Pfam" id="PF02518">
    <property type="entry name" value="HATPase_c"/>
    <property type="match status" value="1"/>
</dbReference>
<dbReference type="SMART" id="SM00387">
    <property type="entry name" value="HATPase_c"/>
    <property type="match status" value="1"/>
</dbReference>
<evidence type="ECO:0000256" key="8">
    <source>
        <dbReference type="ARBA" id="ARBA00023012"/>
    </source>
</evidence>
<proteinExistence type="predicted"/>
<protein>
    <recommendedName>
        <fullName evidence="2">histidine kinase</fullName>
        <ecNumber evidence="2">2.7.13.3</ecNumber>
    </recommendedName>
</protein>